<dbReference type="SUPFAM" id="SSF48065">
    <property type="entry name" value="DBL homology domain (DH-domain)"/>
    <property type="match status" value="1"/>
</dbReference>
<dbReference type="SMART" id="SM00325">
    <property type="entry name" value="RhoGEF"/>
    <property type="match status" value="1"/>
</dbReference>
<comment type="caution">
    <text evidence="5">The sequence shown here is derived from an EMBL/GenBank/DDBJ whole genome shotgun (WGS) entry which is preliminary data.</text>
</comment>
<dbReference type="GO" id="GO:0005737">
    <property type="term" value="C:cytoplasm"/>
    <property type="evidence" value="ECO:0007669"/>
    <property type="project" value="TreeGrafter"/>
</dbReference>
<reference evidence="5 6" key="1">
    <citation type="journal article" date="2017" name="Mol. Ecol.">
        <title>Comparative and population genomic landscape of Phellinus noxius: A hypervariable fungus causing root rot in trees.</title>
        <authorList>
            <person name="Chung C.L."/>
            <person name="Lee T.J."/>
            <person name="Akiba M."/>
            <person name="Lee H.H."/>
            <person name="Kuo T.H."/>
            <person name="Liu D."/>
            <person name="Ke H.M."/>
            <person name="Yokoi T."/>
            <person name="Roa M.B."/>
            <person name="Lu M.J."/>
            <person name="Chang Y.Y."/>
            <person name="Ann P.J."/>
            <person name="Tsai J.N."/>
            <person name="Chen C.Y."/>
            <person name="Tzean S.S."/>
            <person name="Ota Y."/>
            <person name="Hattori T."/>
            <person name="Sahashi N."/>
            <person name="Liou R.F."/>
            <person name="Kikuchi T."/>
            <person name="Tsai I.J."/>
        </authorList>
    </citation>
    <scope>NUCLEOTIDE SEQUENCE [LARGE SCALE GENOMIC DNA]</scope>
    <source>
        <strain evidence="5 6">FFPRI411160</strain>
    </source>
</reference>
<dbReference type="Gene3D" id="2.30.29.30">
    <property type="entry name" value="Pleckstrin-homology domain (PH domain)/Phosphotyrosine-binding domain (PTB)"/>
    <property type="match status" value="1"/>
</dbReference>
<dbReference type="PANTHER" id="PTHR47339">
    <property type="entry name" value="CELL DIVISION CONTROL PROTEIN 24"/>
    <property type="match status" value="1"/>
</dbReference>
<feature type="coiled-coil region" evidence="1">
    <location>
        <begin position="371"/>
        <end position="398"/>
    </location>
</feature>
<evidence type="ECO:0000259" key="4">
    <source>
        <dbReference type="PROSITE" id="PS51745"/>
    </source>
</evidence>
<evidence type="ECO:0000313" key="5">
    <source>
        <dbReference type="EMBL" id="PAV18633.1"/>
    </source>
</evidence>
<feature type="region of interest" description="Disordered" evidence="2">
    <location>
        <begin position="568"/>
        <end position="592"/>
    </location>
</feature>
<feature type="compositionally biased region" description="Pro residues" evidence="2">
    <location>
        <begin position="720"/>
        <end position="730"/>
    </location>
</feature>
<feature type="region of interest" description="Disordered" evidence="2">
    <location>
        <begin position="458"/>
        <end position="487"/>
    </location>
</feature>
<dbReference type="GO" id="GO:0031106">
    <property type="term" value="P:septin ring organization"/>
    <property type="evidence" value="ECO:0007669"/>
    <property type="project" value="TreeGrafter"/>
</dbReference>
<dbReference type="InterPro" id="IPR053026">
    <property type="entry name" value="CDC42_GEF"/>
</dbReference>
<dbReference type="InterPro" id="IPR000270">
    <property type="entry name" value="PB1_dom"/>
</dbReference>
<feature type="compositionally biased region" description="Acidic residues" evidence="2">
    <location>
        <begin position="650"/>
        <end position="660"/>
    </location>
</feature>
<dbReference type="InterPro" id="IPR010481">
    <property type="entry name" value="Cdc24/Scd1_N"/>
</dbReference>
<feature type="compositionally biased region" description="Basic and acidic residues" evidence="2">
    <location>
        <begin position="688"/>
        <end position="706"/>
    </location>
</feature>
<dbReference type="InterPro" id="IPR035899">
    <property type="entry name" value="DBL_dom_sf"/>
</dbReference>
<evidence type="ECO:0000256" key="1">
    <source>
        <dbReference type="SAM" id="Coils"/>
    </source>
</evidence>
<dbReference type="InParanoid" id="A0A286UGB1"/>
<feature type="domain" description="PB1" evidence="4">
    <location>
        <begin position="904"/>
        <end position="990"/>
    </location>
</feature>
<dbReference type="Pfam" id="PF00564">
    <property type="entry name" value="PB1"/>
    <property type="match status" value="1"/>
</dbReference>
<feature type="compositionally biased region" description="Polar residues" evidence="2">
    <location>
        <begin position="798"/>
        <end position="809"/>
    </location>
</feature>
<dbReference type="FunFam" id="2.30.29.30:FF:000365">
    <property type="entry name" value="Related to CDC24-GTP/GDP exchange factor for Cdc42p"/>
    <property type="match status" value="1"/>
</dbReference>
<feature type="compositionally biased region" description="Low complexity" evidence="2">
    <location>
        <begin position="869"/>
        <end position="885"/>
    </location>
</feature>
<dbReference type="CDD" id="cd13246">
    <property type="entry name" value="PH_Scd1"/>
    <property type="match status" value="1"/>
</dbReference>
<dbReference type="InterPro" id="IPR033511">
    <property type="entry name" value="Cdc24/Scd1_PH_dom"/>
</dbReference>
<dbReference type="InterPro" id="IPR000219">
    <property type="entry name" value="DH_dom"/>
</dbReference>
<feature type="domain" description="DH" evidence="3">
    <location>
        <begin position="214"/>
        <end position="388"/>
    </location>
</feature>
<gene>
    <name evidence="5" type="ORF">PNOK_0547600</name>
</gene>
<dbReference type="OrthoDB" id="1594986at2759"/>
<dbReference type="Pfam" id="PF00621">
    <property type="entry name" value="RhoGEF"/>
    <property type="match status" value="1"/>
</dbReference>
<name>A0A286UGB1_9AGAM</name>
<dbReference type="SUPFAM" id="SSF54277">
    <property type="entry name" value="CAD &amp; PB1 domains"/>
    <property type="match status" value="1"/>
</dbReference>
<evidence type="ECO:0000259" key="3">
    <source>
        <dbReference type="PROSITE" id="PS50010"/>
    </source>
</evidence>
<dbReference type="InterPro" id="IPR011993">
    <property type="entry name" value="PH-like_dom_sf"/>
</dbReference>
<dbReference type="Pfam" id="PF06395">
    <property type="entry name" value="CDC24"/>
    <property type="match status" value="1"/>
</dbReference>
<keyword evidence="1" id="KW-0175">Coiled coil</keyword>
<dbReference type="AlphaFoldDB" id="A0A286UGB1"/>
<feature type="region of interest" description="Disordered" evidence="2">
    <location>
        <begin position="175"/>
        <end position="214"/>
    </location>
</feature>
<dbReference type="Gene3D" id="1.20.900.10">
    <property type="entry name" value="Dbl homology (DH) domain"/>
    <property type="match status" value="1"/>
</dbReference>
<dbReference type="PROSITE" id="PS50010">
    <property type="entry name" value="DH_2"/>
    <property type="match status" value="1"/>
</dbReference>
<feature type="compositionally biased region" description="Pro residues" evidence="2">
    <location>
        <begin position="812"/>
        <end position="822"/>
    </location>
</feature>
<dbReference type="GO" id="GO:0043332">
    <property type="term" value="C:mating projection tip"/>
    <property type="evidence" value="ECO:0007669"/>
    <property type="project" value="TreeGrafter"/>
</dbReference>
<evidence type="ECO:0000313" key="6">
    <source>
        <dbReference type="Proteomes" id="UP000217199"/>
    </source>
</evidence>
<feature type="compositionally biased region" description="Polar residues" evidence="2">
    <location>
        <begin position="568"/>
        <end position="579"/>
    </location>
</feature>
<dbReference type="GO" id="GO:0005085">
    <property type="term" value="F:guanyl-nucleotide exchange factor activity"/>
    <property type="evidence" value="ECO:0007669"/>
    <property type="project" value="InterPro"/>
</dbReference>
<dbReference type="GO" id="GO:0005634">
    <property type="term" value="C:nucleus"/>
    <property type="evidence" value="ECO:0007669"/>
    <property type="project" value="TreeGrafter"/>
</dbReference>
<accession>A0A286UGB1</accession>
<dbReference type="GO" id="GO:0000935">
    <property type="term" value="C:division septum"/>
    <property type="evidence" value="ECO:0007669"/>
    <property type="project" value="TreeGrafter"/>
</dbReference>
<dbReference type="EMBL" id="NBII01000005">
    <property type="protein sequence ID" value="PAV18633.1"/>
    <property type="molecule type" value="Genomic_DNA"/>
</dbReference>
<feature type="compositionally biased region" description="Polar residues" evidence="2">
    <location>
        <begin position="762"/>
        <end position="781"/>
    </location>
</feature>
<dbReference type="STRING" id="2282107.A0A286UGB1"/>
<dbReference type="Pfam" id="PF15411">
    <property type="entry name" value="PH_10"/>
    <property type="match status" value="1"/>
</dbReference>
<dbReference type="SUPFAM" id="SSF50729">
    <property type="entry name" value="PH domain-like"/>
    <property type="match status" value="1"/>
</dbReference>
<sequence>MSAVAGRKKSVISTAGLQIDTPVAHNTFLNKSAASSTSLYQQCSQLRTRLLRVHDFGPYFAINASGEIRTSVDPVTQLWDCFALGVPLVFLHNLLPNVNQITNVDTDPASIDPDNGRAIKKAIVHFAMAIGNTDLYDQTEQFTATQLLDRSSTEGFVKVVNCVTRLVDRLPEECFQEAPPMSPPSQLPSHESTDSLINPDSPMQPQPASAKENARNNITREIVETERKYVQELEHMQKYAVALNSSSAIDQDTIHLLFPGLSKLLDFQRRLLIKLEGVAELPWKEQRWGLPFIEFEDEFAVYEPYCANYSDAMDILLTVEANLMVVTLINAKSELPAFLIKPIQRICKYPLLLESLLKAAANTDYPYFDELQKGLDAAKRITDRINEAQRRSENLQTVASLEARVEDWKGHHLSNFGELILEDIFMVMKMDIDREYHVFLFEKIILCCKEVVPAANGGGTIRKSNKNSSLKKQPPPMPGGNGPSRKKTTPLLLKGRIFLNNVTHTKHIISPGATTPQYALQVWWKGDDDNEFFTLRCRSEEQLTKWEGAIRRLIERTQARKGPERIISNVQANSTNPSMSRHPYESGRKLSSASSLNYMSMQSPISGPSSATRRYPPPTFEETDRHSGIHNGGYYGNANGAGPSGYPQDIENEPEEDYEEYPPANYYSPSGRGTPVGTRRGNVSQSMVHERDQSLAYDRPRARTEDQNGVVMRQWRKAQPMPPPPPPPAGALPNPLLHNRPSQPPRLPSDISEASFGPGISQRPQPTLRSKFSSTRLNSTYDPEERISPLTRVPSRPNMRSRSASQPSAYNPLPPTQPPPLPKQTWMDTSKGSMSSSVASSKRGSGSSQSTGESSEYSPHSTSPITPYGSSDSSLPGSSLRASRSQNPLKSAPDMALPPSIADLVKVKVHFMDDIFVIQVPKSTEYEDLVKKVGNKIRLCGPRRDDGPLKVKYLDEDGDYVSLGSTEDVQMAFDTMQSVNQVNQVTLYVS</sequence>
<dbReference type="CDD" id="cd00160">
    <property type="entry name" value="RhoGEF"/>
    <property type="match status" value="1"/>
</dbReference>
<dbReference type="Proteomes" id="UP000217199">
    <property type="component" value="Unassembled WGS sequence"/>
</dbReference>
<dbReference type="Gene3D" id="3.10.20.90">
    <property type="entry name" value="Phosphatidylinositol 3-kinase Catalytic Subunit, Chain A, domain 1"/>
    <property type="match status" value="1"/>
</dbReference>
<dbReference type="InterPro" id="IPR053793">
    <property type="entry name" value="PB1-like"/>
</dbReference>
<feature type="compositionally biased region" description="Low complexity" evidence="2">
    <location>
        <begin position="637"/>
        <end position="647"/>
    </location>
</feature>
<dbReference type="PROSITE" id="PS51745">
    <property type="entry name" value="PB1"/>
    <property type="match status" value="1"/>
</dbReference>
<keyword evidence="6" id="KW-1185">Reference proteome</keyword>
<protein>
    <submittedName>
        <fullName evidence="5">Rho guanine nucleotide exchange factor scd1</fullName>
    </submittedName>
</protein>
<dbReference type="InterPro" id="IPR001849">
    <property type="entry name" value="PH_domain"/>
</dbReference>
<feature type="compositionally biased region" description="Low complexity" evidence="2">
    <location>
        <begin position="830"/>
        <end position="858"/>
    </location>
</feature>
<dbReference type="SMART" id="SM00233">
    <property type="entry name" value="PH"/>
    <property type="match status" value="1"/>
</dbReference>
<dbReference type="CDD" id="cd05992">
    <property type="entry name" value="PB1"/>
    <property type="match status" value="1"/>
</dbReference>
<proteinExistence type="predicted"/>
<feature type="compositionally biased region" description="Polar residues" evidence="2">
    <location>
        <begin position="187"/>
        <end position="207"/>
    </location>
</feature>
<dbReference type="GO" id="GO:0030010">
    <property type="term" value="P:establishment of cell polarity"/>
    <property type="evidence" value="ECO:0007669"/>
    <property type="project" value="TreeGrafter"/>
</dbReference>
<dbReference type="FunCoup" id="A0A286UGB1">
    <property type="interactions" value="51"/>
</dbReference>
<dbReference type="SMART" id="SM00666">
    <property type="entry name" value="PB1"/>
    <property type="match status" value="1"/>
</dbReference>
<evidence type="ECO:0000256" key="2">
    <source>
        <dbReference type="SAM" id="MobiDB-lite"/>
    </source>
</evidence>
<organism evidence="5 6">
    <name type="scientific">Pyrrhoderma noxium</name>
    <dbReference type="NCBI Taxonomy" id="2282107"/>
    <lineage>
        <taxon>Eukaryota</taxon>
        <taxon>Fungi</taxon>
        <taxon>Dikarya</taxon>
        <taxon>Basidiomycota</taxon>
        <taxon>Agaricomycotina</taxon>
        <taxon>Agaricomycetes</taxon>
        <taxon>Hymenochaetales</taxon>
        <taxon>Hymenochaetaceae</taxon>
        <taxon>Pyrrhoderma</taxon>
    </lineage>
</organism>
<dbReference type="PANTHER" id="PTHR47339:SF1">
    <property type="entry name" value="CELL DIVISION CONTROL PROTEIN 24"/>
    <property type="match status" value="1"/>
</dbReference>
<feature type="region of interest" description="Disordered" evidence="2">
    <location>
        <begin position="637"/>
        <end position="896"/>
    </location>
</feature>